<keyword evidence="2" id="KW-1185">Reference proteome</keyword>
<dbReference type="PATRIC" id="fig|135735.6.peg.1487"/>
<evidence type="ECO:0000313" key="1">
    <source>
        <dbReference type="EMBL" id="AKO91934.1"/>
    </source>
</evidence>
<reference evidence="2" key="2">
    <citation type="submission" date="2015-06" db="EMBL/GenBank/DDBJ databases">
        <title>Genome Sequence of Bacillus endophyticus and Analysis of its Companion Mechanism in the Ketogulonigenium vulgare-Bacillus strain Consortium.</title>
        <authorList>
            <person name="Jia N."/>
            <person name="Du J."/>
            <person name="Ding M.-Z."/>
            <person name="Gao F."/>
            <person name="Yuan Y.-J."/>
        </authorList>
    </citation>
    <scope>NUCLEOTIDE SEQUENCE [LARGE SCALE GENOMIC DNA]</scope>
    <source>
        <strain evidence="2">Hbe603</strain>
    </source>
</reference>
<organism evidence="1 2">
    <name type="scientific">Priestia filamentosa</name>
    <dbReference type="NCBI Taxonomy" id="1402861"/>
    <lineage>
        <taxon>Bacteria</taxon>
        <taxon>Bacillati</taxon>
        <taxon>Bacillota</taxon>
        <taxon>Bacilli</taxon>
        <taxon>Bacillales</taxon>
        <taxon>Bacillaceae</taxon>
        <taxon>Priestia</taxon>
    </lineage>
</organism>
<dbReference type="AlphaFoldDB" id="A0A0H4KI14"/>
<accession>A0A0H4KI14</accession>
<gene>
    <name evidence="1" type="ORF">BEH_07365</name>
</gene>
<name>A0A0H4KI14_9BACI</name>
<protein>
    <recommendedName>
        <fullName evidence="3">Replication protein</fullName>
    </recommendedName>
</protein>
<sequence>MYSKGDDVYLFKIQMPNSVIRDSEFSSASFYVLAKFIQRFYVQKQSTTTFQLDHKQFMYYAGIKSNQGFKKILNELYERGVIKNKIDTLPRKELLTIEFNAEWCDEQGKPFAQLPYTILSKELLDLIGYQGVRLLFYFRSYIRNTAHHFCFTSQETIATETDMTENTITKYTKILKDNKLIRVSKHVLTATYSYEEDEFNNSKMEFKKYNNHYFLDIEKLKKFK</sequence>
<proteinExistence type="predicted"/>
<evidence type="ECO:0000313" key="2">
    <source>
        <dbReference type="Proteomes" id="UP000036202"/>
    </source>
</evidence>
<dbReference type="KEGG" id="beo:BEH_07365"/>
<dbReference type="EMBL" id="CP011974">
    <property type="protein sequence ID" value="AKO91934.1"/>
    <property type="molecule type" value="Genomic_DNA"/>
</dbReference>
<dbReference type="Proteomes" id="UP000036202">
    <property type="component" value="Chromosome"/>
</dbReference>
<reference evidence="1 2" key="1">
    <citation type="journal article" date="2015" name="PLoS ONE">
        <title>Genome Sequence of Bacillus endophyticus and Analysis of Its Companion Mechanism in the Ketogulonigenium vulgare-Bacillus Strain Consortium.</title>
        <authorList>
            <person name="Jia N."/>
            <person name="Du J."/>
            <person name="Ding M.Z."/>
            <person name="Gao F."/>
            <person name="Yuan Y.J."/>
        </authorList>
    </citation>
    <scope>NUCLEOTIDE SEQUENCE [LARGE SCALE GENOMIC DNA]</scope>
    <source>
        <strain evidence="1 2">Hbe603</strain>
    </source>
</reference>
<evidence type="ECO:0008006" key="3">
    <source>
        <dbReference type="Google" id="ProtNLM"/>
    </source>
</evidence>